<dbReference type="RefSeq" id="WP_190969649.1">
    <property type="nucleotide sequence ID" value="NZ_JACJTB010000034.1"/>
</dbReference>
<feature type="chain" id="PRO_5046702040" evidence="1">
    <location>
        <begin position="24"/>
        <end position="154"/>
    </location>
</feature>
<keyword evidence="3" id="KW-1185">Reference proteome</keyword>
<reference evidence="2 3" key="1">
    <citation type="journal article" date="2020" name="ISME J.">
        <title>Comparative genomics reveals insights into cyanobacterial evolution and habitat adaptation.</title>
        <authorList>
            <person name="Chen M.Y."/>
            <person name="Teng W.K."/>
            <person name="Zhao L."/>
            <person name="Hu C.X."/>
            <person name="Zhou Y.K."/>
            <person name="Han B.P."/>
            <person name="Song L.R."/>
            <person name="Shu W.S."/>
        </authorList>
    </citation>
    <scope>NUCLEOTIDE SEQUENCE [LARGE SCALE GENOMIC DNA]</scope>
    <source>
        <strain evidence="2 3">FACHB-130</strain>
    </source>
</reference>
<sequence length="154" mass="17361">MTNLLRLLTISSLVLCTGLPSFATNKSFATEKHFQGDVEPKNCPLQKKKKGSFIYNLCQVKGKPISLYIQSVEASDGSENDALDVAVLKYKNGKLIHVSAEDFHRYGFRNQKLVAAWHLDNTIENVSTAKYRAIEKHFLAESRKSLELFGIKQK</sequence>
<name>A0ABR8G181_9NOSO</name>
<dbReference type="Proteomes" id="UP000603457">
    <property type="component" value="Unassembled WGS sequence"/>
</dbReference>
<accession>A0ABR8G181</accession>
<dbReference type="EMBL" id="JACJTB010000034">
    <property type="protein sequence ID" value="MBD2596950.1"/>
    <property type="molecule type" value="Genomic_DNA"/>
</dbReference>
<feature type="signal peptide" evidence="1">
    <location>
        <begin position="1"/>
        <end position="23"/>
    </location>
</feature>
<keyword evidence="1" id="KW-0732">Signal</keyword>
<evidence type="ECO:0000256" key="1">
    <source>
        <dbReference type="SAM" id="SignalP"/>
    </source>
</evidence>
<comment type="caution">
    <text evidence="2">The sequence shown here is derived from an EMBL/GenBank/DDBJ whole genome shotgun (WGS) entry which is preliminary data.</text>
</comment>
<organism evidence="2 3">
    <name type="scientific">Nostoc spongiaeforme FACHB-130</name>
    <dbReference type="NCBI Taxonomy" id="1357510"/>
    <lineage>
        <taxon>Bacteria</taxon>
        <taxon>Bacillati</taxon>
        <taxon>Cyanobacteriota</taxon>
        <taxon>Cyanophyceae</taxon>
        <taxon>Nostocales</taxon>
        <taxon>Nostocaceae</taxon>
        <taxon>Nostoc</taxon>
    </lineage>
</organism>
<evidence type="ECO:0000313" key="3">
    <source>
        <dbReference type="Proteomes" id="UP000603457"/>
    </source>
</evidence>
<evidence type="ECO:0000313" key="2">
    <source>
        <dbReference type="EMBL" id="MBD2596950.1"/>
    </source>
</evidence>
<protein>
    <submittedName>
        <fullName evidence="2">Uncharacterized protein</fullName>
    </submittedName>
</protein>
<gene>
    <name evidence="2" type="ORF">H6G74_21830</name>
</gene>
<proteinExistence type="predicted"/>